<dbReference type="PANTHER" id="PTHR20920:SF5">
    <property type="entry name" value="SMB DOMAIN-CONTAINING PROTEIN"/>
    <property type="match status" value="1"/>
</dbReference>
<dbReference type="SMART" id="SM00209">
    <property type="entry name" value="TSP1"/>
    <property type="match status" value="2"/>
</dbReference>
<evidence type="ECO:0000256" key="2">
    <source>
        <dbReference type="ARBA" id="ARBA00023157"/>
    </source>
</evidence>
<dbReference type="PANTHER" id="PTHR20920">
    <property type="entry name" value="RPE-SPONDIN"/>
    <property type="match status" value="1"/>
</dbReference>
<organism evidence="5 6">
    <name type="scientific">Cymbomonas tetramitiformis</name>
    <dbReference type="NCBI Taxonomy" id="36881"/>
    <lineage>
        <taxon>Eukaryota</taxon>
        <taxon>Viridiplantae</taxon>
        <taxon>Chlorophyta</taxon>
        <taxon>Pyramimonadophyceae</taxon>
        <taxon>Pyramimonadales</taxon>
        <taxon>Pyramimonadaceae</taxon>
        <taxon>Cymbomonas</taxon>
    </lineage>
</organism>
<dbReference type="Gene3D" id="2.20.100.10">
    <property type="entry name" value="Thrombospondin type-1 (TSP1) repeat"/>
    <property type="match status" value="2"/>
</dbReference>
<dbReference type="SUPFAM" id="SSF82895">
    <property type="entry name" value="TSP-1 type 1 repeat"/>
    <property type="match status" value="2"/>
</dbReference>
<dbReference type="EMBL" id="LGRX02026279">
    <property type="protein sequence ID" value="KAK3251104.1"/>
    <property type="molecule type" value="Genomic_DNA"/>
</dbReference>
<name>A0AAE0CB80_9CHLO</name>
<proteinExistence type="predicted"/>
<dbReference type="PROSITE" id="PS50092">
    <property type="entry name" value="TSP1"/>
    <property type="match status" value="2"/>
</dbReference>
<dbReference type="Pfam" id="PF19028">
    <property type="entry name" value="TSP1_spondin"/>
    <property type="match status" value="1"/>
</dbReference>
<dbReference type="AlphaFoldDB" id="A0AAE0CB80"/>
<evidence type="ECO:0000259" key="4">
    <source>
        <dbReference type="Pfam" id="PF19028"/>
    </source>
</evidence>
<feature type="domain" description="Spondin-like TSP1" evidence="4">
    <location>
        <begin position="648"/>
        <end position="699"/>
    </location>
</feature>
<reference evidence="5 6" key="1">
    <citation type="journal article" date="2015" name="Genome Biol. Evol.">
        <title>Comparative Genomics of a Bacterivorous Green Alga Reveals Evolutionary Causalities and Consequences of Phago-Mixotrophic Mode of Nutrition.</title>
        <authorList>
            <person name="Burns J.A."/>
            <person name="Paasch A."/>
            <person name="Narechania A."/>
            <person name="Kim E."/>
        </authorList>
    </citation>
    <scope>NUCLEOTIDE SEQUENCE [LARGE SCALE GENOMIC DNA]</scope>
    <source>
        <strain evidence="5 6">PLY_AMNH</strain>
    </source>
</reference>
<dbReference type="FunFam" id="2.20.100.10:FF:000134">
    <property type="entry name" value="Uncharacterized protein"/>
    <property type="match status" value="1"/>
</dbReference>
<dbReference type="InterPro" id="IPR000884">
    <property type="entry name" value="TSP1_rpt"/>
</dbReference>
<evidence type="ECO:0000256" key="3">
    <source>
        <dbReference type="ARBA" id="ARBA00023180"/>
    </source>
</evidence>
<keyword evidence="3" id="KW-0325">Glycoprotein</keyword>
<sequence length="977" mass="100982">MAEQPPLLIVGGQDETGKDCGGSTCSTRCSAGSGCSADADCSDELCENSVCSAATCSDGQKNGDETGVDCGGLCSLSYNETGTGRCVSGEGCSAESECISALCIDKVCVEQTCTNGAKDGYETDVDCGGGKCVPCDKYSYCSIDTDCAKGSECRGSSSDPTLKCFEKATCSDDTKNQDETDVDCGGGCGLCREGEQCGASADCLTNMCTSGECTASCADLVQNQDETDADCGGTVCPRCNNTRTCQADSDCKSGSLCKCSDDLLGVTSCTCKNQGAQDELFALGDSITASASSGSLNLGYESLGMSMTLPEPAEAAKPQGNLTGDIHEVSISGDPSSVTGTFSLDFNGASTAAIAFSDAASSAAWLRENIANLTTVGDVWINVTDAGSAGTGTALRFTIEFLPLAAAPYPPSNVGDLPLVSIDSSRLSGANGASVTKLRSGEEPEGYRLAKQDFALLQPDTLTGDFKLSYQGFSTAALAPTASASDVQSALIALATIGEVEVYKTVHSTNVTWRVVFLHTGGVTGQTPHLGKASKIGVDATNLARSRRRRLTSTDIYVVVDLEVGTTPNDAIVTNASDVEVKPYDRLNLCNDSIKNGNETGADCGDQLCIASLGSFALCPVGSECTEPSQCTSGLCPAGLCTMPPVNCSVTAWDAWSQCTASCGGGTYSRSRTVVEEAKYGGRSCPSLFQEAECNTQECAVDCKMSEWAATTACTANCSGGVKNYTRTVQVEAAFGGTPCGELTKEEECNTNLCPGDCPEGFYRTCTDACTGVTADDCVVCAARSTSSAGSSSSAACRCEAGYTLSSGTTAAAGGCTACAIGFYKERVPGGSDAACSACPNDATTAQIGSNSSEVGAPQRVLGGARRVASLLLWYEQPGRAWESTCCRSAVINIARRTGEAWRTPLPPHPVAQGATVRDVGTNHYGECSGRMHPPSDEQCVVAYSLALHCWRHSTGQRMSKWFLAGTRKLLQQQPLT</sequence>
<dbReference type="InterPro" id="IPR036383">
    <property type="entry name" value="TSP1_rpt_sf"/>
</dbReference>
<dbReference type="Pfam" id="PF00090">
    <property type="entry name" value="TSP_1"/>
    <property type="match status" value="1"/>
</dbReference>
<evidence type="ECO:0000313" key="5">
    <source>
        <dbReference type="EMBL" id="KAK3251104.1"/>
    </source>
</evidence>
<gene>
    <name evidence="5" type="ORF">CYMTET_39560</name>
</gene>
<dbReference type="Proteomes" id="UP001190700">
    <property type="component" value="Unassembled WGS sequence"/>
</dbReference>
<protein>
    <recommendedName>
        <fullName evidence="4">Spondin-like TSP1 domain-containing protein</fullName>
    </recommendedName>
</protein>
<dbReference type="InterPro" id="IPR039942">
    <property type="entry name" value="SBSPO"/>
</dbReference>
<keyword evidence="2" id="KW-1015">Disulfide bond</keyword>
<evidence type="ECO:0000256" key="1">
    <source>
        <dbReference type="ARBA" id="ARBA00022729"/>
    </source>
</evidence>
<comment type="caution">
    <text evidence="5">The sequence shown here is derived from an EMBL/GenBank/DDBJ whole genome shotgun (WGS) entry which is preliminary data.</text>
</comment>
<dbReference type="InterPro" id="IPR044004">
    <property type="entry name" value="TSP1_spondin_dom"/>
</dbReference>
<evidence type="ECO:0000313" key="6">
    <source>
        <dbReference type="Proteomes" id="UP001190700"/>
    </source>
</evidence>
<keyword evidence="6" id="KW-1185">Reference proteome</keyword>
<keyword evidence="1" id="KW-0732">Signal</keyword>
<accession>A0AAE0CB80</accession>